<dbReference type="EMBL" id="MN035834">
    <property type="protein sequence ID" value="QDH90869.1"/>
    <property type="molecule type" value="Genomic_RNA"/>
</dbReference>
<accession>A0A514DB91</accession>
<proteinExistence type="predicted"/>
<evidence type="ECO:0000313" key="1">
    <source>
        <dbReference type="EMBL" id="QDH90869.1"/>
    </source>
</evidence>
<gene>
    <name evidence="1" type="ORF">H4Bulk46242_000003</name>
</gene>
<organism evidence="1">
    <name type="scientific">Leviviridae sp</name>
    <dbReference type="NCBI Taxonomy" id="2027243"/>
    <lineage>
        <taxon>Viruses</taxon>
        <taxon>Riboviria</taxon>
        <taxon>Orthornavirae</taxon>
        <taxon>Lenarviricota</taxon>
        <taxon>Leviviricetes</taxon>
        <taxon>Norzivirales</taxon>
        <taxon>Fiersviridae</taxon>
    </lineage>
</organism>
<protein>
    <submittedName>
        <fullName evidence="1">Uncharacterized protein</fullName>
    </submittedName>
</protein>
<reference evidence="1" key="1">
    <citation type="submission" date="2019-05" db="EMBL/GenBank/DDBJ databases">
        <title>Metatranscriptomic reconstruction reveals RNA viruses with the potential to shape carbon cycling in soil.</title>
        <authorList>
            <person name="Starr E.P."/>
            <person name="Nuccio E."/>
            <person name="Pett-Ridge J."/>
            <person name="Banfield J.F."/>
            <person name="Firestone M.K."/>
        </authorList>
    </citation>
    <scope>NUCLEOTIDE SEQUENCE</scope>
    <source>
        <strain evidence="1">H4_Bulk_46_scaffold_242</strain>
    </source>
</reference>
<name>A0A514DB91_9VIRU</name>
<sequence>MGRCTLRCTTIPYGELNTKRLEQLFQPPGVKKFTDAKMNEIEDHDHQKDGFITDPKVDGHFGTVILARMVRTFKMEQFRRPFRVNFTNPTLDVPAATTLHQGTW</sequence>